<feature type="compositionally biased region" description="Low complexity" evidence="1">
    <location>
        <begin position="519"/>
        <end position="529"/>
    </location>
</feature>
<organism evidence="2 3">
    <name type="scientific">Fusarium torreyae</name>
    <dbReference type="NCBI Taxonomy" id="1237075"/>
    <lineage>
        <taxon>Eukaryota</taxon>
        <taxon>Fungi</taxon>
        <taxon>Dikarya</taxon>
        <taxon>Ascomycota</taxon>
        <taxon>Pezizomycotina</taxon>
        <taxon>Sordariomycetes</taxon>
        <taxon>Hypocreomycetidae</taxon>
        <taxon>Hypocreales</taxon>
        <taxon>Nectriaceae</taxon>
        <taxon>Fusarium</taxon>
    </lineage>
</organism>
<feature type="compositionally biased region" description="Basic and acidic residues" evidence="1">
    <location>
        <begin position="551"/>
        <end position="564"/>
    </location>
</feature>
<feature type="compositionally biased region" description="Polar residues" evidence="1">
    <location>
        <begin position="565"/>
        <end position="574"/>
    </location>
</feature>
<comment type="caution">
    <text evidence="2">The sequence shown here is derived from an EMBL/GenBank/DDBJ whole genome shotgun (WGS) entry which is preliminary data.</text>
</comment>
<feature type="compositionally biased region" description="Polar residues" evidence="1">
    <location>
        <begin position="440"/>
        <end position="458"/>
    </location>
</feature>
<feature type="region of interest" description="Disordered" evidence="1">
    <location>
        <begin position="1"/>
        <end position="652"/>
    </location>
</feature>
<feature type="compositionally biased region" description="Low complexity" evidence="1">
    <location>
        <begin position="594"/>
        <end position="604"/>
    </location>
</feature>
<accession>A0A9W8RMM4</accession>
<proteinExistence type="predicted"/>
<evidence type="ECO:0000256" key="1">
    <source>
        <dbReference type="SAM" id="MobiDB-lite"/>
    </source>
</evidence>
<dbReference type="EMBL" id="JAOQAZ010000051">
    <property type="protein sequence ID" value="KAJ4244377.1"/>
    <property type="molecule type" value="Genomic_DNA"/>
</dbReference>
<name>A0A9W8RMM4_9HYPO</name>
<evidence type="ECO:0000313" key="2">
    <source>
        <dbReference type="EMBL" id="KAJ4244377.1"/>
    </source>
</evidence>
<feature type="compositionally biased region" description="Basic and acidic residues" evidence="1">
    <location>
        <begin position="107"/>
        <end position="117"/>
    </location>
</feature>
<feature type="compositionally biased region" description="Polar residues" evidence="1">
    <location>
        <begin position="129"/>
        <end position="150"/>
    </location>
</feature>
<feature type="compositionally biased region" description="Polar residues" evidence="1">
    <location>
        <begin position="245"/>
        <end position="255"/>
    </location>
</feature>
<feature type="compositionally biased region" description="Polar residues" evidence="1">
    <location>
        <begin position="157"/>
        <end position="172"/>
    </location>
</feature>
<dbReference type="Proteomes" id="UP001152049">
    <property type="component" value="Unassembled WGS sequence"/>
</dbReference>
<feature type="compositionally biased region" description="Acidic residues" evidence="1">
    <location>
        <begin position="576"/>
        <end position="585"/>
    </location>
</feature>
<evidence type="ECO:0000313" key="3">
    <source>
        <dbReference type="Proteomes" id="UP001152049"/>
    </source>
</evidence>
<feature type="compositionally biased region" description="Basic and acidic residues" evidence="1">
    <location>
        <begin position="613"/>
        <end position="622"/>
    </location>
</feature>
<feature type="compositionally biased region" description="Low complexity" evidence="1">
    <location>
        <begin position="83"/>
        <end position="96"/>
    </location>
</feature>
<gene>
    <name evidence="2" type="ORF">NW762_014505</name>
</gene>
<feature type="compositionally biased region" description="Polar residues" evidence="1">
    <location>
        <begin position="484"/>
        <end position="496"/>
    </location>
</feature>
<feature type="region of interest" description="Disordered" evidence="1">
    <location>
        <begin position="782"/>
        <end position="801"/>
    </location>
</feature>
<protein>
    <submittedName>
        <fullName evidence="2">Uncharacterized protein</fullName>
    </submittedName>
</protein>
<dbReference type="OrthoDB" id="10248520at2759"/>
<feature type="compositionally biased region" description="Polar residues" evidence="1">
    <location>
        <begin position="213"/>
        <end position="224"/>
    </location>
</feature>
<keyword evidence="3" id="KW-1185">Reference proteome</keyword>
<feature type="compositionally biased region" description="Polar residues" evidence="1">
    <location>
        <begin position="271"/>
        <end position="282"/>
    </location>
</feature>
<feature type="compositionally biased region" description="Basic and acidic residues" evidence="1">
    <location>
        <begin position="507"/>
        <end position="518"/>
    </location>
</feature>
<dbReference type="AlphaFoldDB" id="A0A9W8RMM4"/>
<feature type="compositionally biased region" description="Polar residues" evidence="1">
    <location>
        <begin position="41"/>
        <end position="63"/>
    </location>
</feature>
<feature type="region of interest" description="Disordered" evidence="1">
    <location>
        <begin position="808"/>
        <end position="837"/>
    </location>
</feature>
<feature type="region of interest" description="Disordered" evidence="1">
    <location>
        <begin position="687"/>
        <end position="722"/>
    </location>
</feature>
<feature type="compositionally biased region" description="Low complexity" evidence="1">
    <location>
        <begin position="7"/>
        <end position="20"/>
    </location>
</feature>
<sequence length="867" mass="94009">MEQPKISDFFSSSPTSRLSSQRTTKRQNIPSTAPPNIGAQHVQSNPFNQHLQQPQHPQSTMPNPTRKPKRSGMPTSSQPPPCAASSLSSIPSTPISEAKSSQVSKKRQSEDRNERVSETPPRVHKRPALSNQVQHTPNRMSQLAQASSPYSPFDISSAESSDSDCQIQKVQPSPNPKRKLAAANSRARPTKKARIEQQPPTQRGYASIKASVLTANVASATQQKPVARQRQAASVPPHAPLPELNLSSSGPNRSISVPPKRIPAQAKKPTQKNATRQQSTAPESDDESDCIIEKVLPSPKRRLQLEQQKANVKRRRVGDSFEESISVDAGQADSQCDSDCELVKVLPSPKRRGAAMPTASDSDADDEKSQPQSRPRRKIVIPRKPQPHSAGKRTIPATTPAALVAARPPTPSRAMQSPHIDLTQEPSSDSSDFSDDETITTKAQAPSHAPVQNVSAVQNDGALNAGLPASGNTIKPTQPLKKSPQAQEQPHSSSENITDKLMAFLNDRSEALENEKRAPSASSESPASSYGDVPFSTAPEYPYDDSAARNLKLESHDDDVRSIKQESSLGQHNSDSGEDNSDDASVDGGMLPIKQESSSRYASSSDEDSEEASQDKDLEFVKLESGSSPRIPSAVKHYELSHDYDSEEEYQGLPDLSDDEVHIFEDEDPKNTGLLPDSGVVFAPGAAKTESVTSTPMSYESSSDDTEGFRSSPPIPYKLPLGKISSKTTNLASDDGIENETVMEGFNDLPGSMKTHPASSVSNIQERFALYELQPVYSGEKLVESHPHGTPPSFRPHHRESLIGLKSILKGSGSKPGRDSDDETVYSPFPDISPLSGDDYIISSPSERVQHCKVEAKVIRPSERRVS</sequence>
<feature type="compositionally biased region" description="Polar residues" evidence="1">
    <location>
        <begin position="690"/>
        <end position="701"/>
    </location>
</feature>
<reference evidence="2" key="1">
    <citation type="submission" date="2022-09" db="EMBL/GenBank/DDBJ databases">
        <title>Fusarium specimens isolated from Avocado Roots.</title>
        <authorList>
            <person name="Stajich J."/>
            <person name="Roper C."/>
            <person name="Heimlech-Rivalta G."/>
        </authorList>
    </citation>
    <scope>NUCLEOTIDE SEQUENCE</scope>
    <source>
        <strain evidence="2">CF00136</strain>
    </source>
</reference>